<name>A0A4Q4KI07_9FLAO</name>
<accession>A0A4Q4KI07</accession>
<reference evidence="1 2" key="1">
    <citation type="submission" date="2019-02" db="EMBL/GenBank/DDBJ databases">
        <title>Genome sequence of the sea-ice species Brumimicrobium glaciale.</title>
        <authorList>
            <person name="Bowman J.P."/>
        </authorList>
    </citation>
    <scope>NUCLEOTIDE SEQUENCE [LARGE SCALE GENOMIC DNA]</scope>
    <source>
        <strain evidence="1 2">IC156</strain>
    </source>
</reference>
<evidence type="ECO:0000313" key="1">
    <source>
        <dbReference type="EMBL" id="RYM32842.1"/>
    </source>
</evidence>
<gene>
    <name evidence="1" type="ORF">ERX46_12340</name>
</gene>
<protein>
    <recommendedName>
        <fullName evidence="3">Competence protein</fullName>
    </recommendedName>
</protein>
<dbReference type="AlphaFoldDB" id="A0A4Q4KI07"/>
<comment type="caution">
    <text evidence="1">The sequence shown here is derived from an EMBL/GenBank/DDBJ whole genome shotgun (WGS) entry which is preliminary data.</text>
</comment>
<dbReference type="OrthoDB" id="1490774at2"/>
<dbReference type="EMBL" id="SETE01000005">
    <property type="protein sequence ID" value="RYM32842.1"/>
    <property type="molecule type" value="Genomic_DNA"/>
</dbReference>
<proteinExistence type="predicted"/>
<evidence type="ECO:0008006" key="3">
    <source>
        <dbReference type="Google" id="ProtNLM"/>
    </source>
</evidence>
<dbReference type="Proteomes" id="UP000293952">
    <property type="component" value="Unassembled WGS sequence"/>
</dbReference>
<sequence>MEDDNLINEKHFTKALKNGVLIDILDVENGLNCDCVCPSCETPVVAYNNPKNKNAHHFKHHNKRDCRFYYETMLHYMAKEIIAKELKLKVPKHEFSLSDSARDYQYNSNRIAIPYESTSIYEVNFDTIEVEKYQDGIKPDLIGKIKNKELHIEVAVTHFIDDEKLSKIERNGVTSIEIDLSKFDREIHEKQLKIALDGNIKLMKWINNQYIQDKKQLAEEKKIKIRDFIYSKTKEKPVYGRQNIIYKCPLTKSKEISKSNCLSCRFMSYEKETLQVINWEDRKIYENSFIGCIGHVKKEFDTILKFNGVKIGENNAFN</sequence>
<evidence type="ECO:0000313" key="2">
    <source>
        <dbReference type="Proteomes" id="UP000293952"/>
    </source>
</evidence>
<keyword evidence="2" id="KW-1185">Reference proteome</keyword>
<organism evidence="1 2">
    <name type="scientific">Brumimicrobium glaciale</name>
    <dbReference type="NCBI Taxonomy" id="200475"/>
    <lineage>
        <taxon>Bacteria</taxon>
        <taxon>Pseudomonadati</taxon>
        <taxon>Bacteroidota</taxon>
        <taxon>Flavobacteriia</taxon>
        <taxon>Flavobacteriales</taxon>
        <taxon>Crocinitomicaceae</taxon>
        <taxon>Brumimicrobium</taxon>
    </lineage>
</organism>
<dbReference type="RefSeq" id="WP_130094179.1">
    <property type="nucleotide sequence ID" value="NZ_SETE01000005.1"/>
</dbReference>